<name>A0A0B7B4B5_9EUPU</name>
<dbReference type="AlphaFoldDB" id="A0A0B7B4B5"/>
<reference evidence="1" key="1">
    <citation type="submission" date="2014-12" db="EMBL/GenBank/DDBJ databases">
        <title>Insight into the proteome of Arion vulgaris.</title>
        <authorList>
            <person name="Aradska J."/>
            <person name="Bulat T."/>
            <person name="Smidak R."/>
            <person name="Sarate P."/>
            <person name="Gangsoo J."/>
            <person name="Sialana F."/>
            <person name="Bilban M."/>
            <person name="Lubec G."/>
        </authorList>
    </citation>
    <scope>NUCLEOTIDE SEQUENCE</scope>
    <source>
        <tissue evidence="1">Skin</tissue>
    </source>
</reference>
<proteinExistence type="predicted"/>
<evidence type="ECO:0000313" key="1">
    <source>
        <dbReference type="EMBL" id="CEK87878.1"/>
    </source>
</evidence>
<sequence>MSSCHGAGRGFSISFPLSSHDILYSARNVRHLEAIIDAATTLLCIPKRKSNNSIEQLMVKNGWFHKDCDKLT</sequence>
<accession>A0A0B7B4B5</accession>
<gene>
    <name evidence="1" type="primary">ORF161890</name>
</gene>
<organism evidence="1">
    <name type="scientific">Arion vulgaris</name>
    <dbReference type="NCBI Taxonomy" id="1028688"/>
    <lineage>
        <taxon>Eukaryota</taxon>
        <taxon>Metazoa</taxon>
        <taxon>Spiralia</taxon>
        <taxon>Lophotrochozoa</taxon>
        <taxon>Mollusca</taxon>
        <taxon>Gastropoda</taxon>
        <taxon>Heterobranchia</taxon>
        <taxon>Euthyneura</taxon>
        <taxon>Panpulmonata</taxon>
        <taxon>Eupulmonata</taxon>
        <taxon>Stylommatophora</taxon>
        <taxon>Helicina</taxon>
        <taxon>Arionoidea</taxon>
        <taxon>Arionidae</taxon>
        <taxon>Arion</taxon>
    </lineage>
</organism>
<protein>
    <submittedName>
        <fullName evidence="1">Uncharacterized protein</fullName>
    </submittedName>
</protein>
<dbReference type="EMBL" id="HACG01041013">
    <property type="protein sequence ID" value="CEK87878.1"/>
    <property type="molecule type" value="Transcribed_RNA"/>
</dbReference>